<dbReference type="InterPro" id="IPR000073">
    <property type="entry name" value="AB_hydrolase_1"/>
</dbReference>
<dbReference type="SUPFAM" id="SSF53474">
    <property type="entry name" value="alpha/beta-Hydrolases"/>
    <property type="match status" value="1"/>
</dbReference>
<dbReference type="GO" id="GO:0016787">
    <property type="term" value="F:hydrolase activity"/>
    <property type="evidence" value="ECO:0007669"/>
    <property type="project" value="UniProtKB-KW"/>
</dbReference>
<evidence type="ECO:0000259" key="3">
    <source>
        <dbReference type="Pfam" id="PF00561"/>
    </source>
</evidence>
<reference evidence="4" key="1">
    <citation type="submission" date="2023-08" db="EMBL/GenBank/DDBJ databases">
        <authorList>
            <person name="Chen Y."/>
            <person name="Shah S."/>
            <person name="Dougan E. K."/>
            <person name="Thang M."/>
            <person name="Chan C."/>
        </authorList>
    </citation>
    <scope>NUCLEOTIDE SEQUENCE</scope>
</reference>
<dbReference type="InterPro" id="IPR051601">
    <property type="entry name" value="Serine_prot/Carboxylest_S33"/>
</dbReference>
<keyword evidence="5" id="KW-1185">Reference proteome</keyword>
<comment type="similarity">
    <text evidence="1">Belongs to the peptidase S33 family.</text>
</comment>
<evidence type="ECO:0000256" key="2">
    <source>
        <dbReference type="ARBA" id="ARBA00022801"/>
    </source>
</evidence>
<proteinExistence type="inferred from homology"/>
<dbReference type="PANTHER" id="PTHR43248">
    <property type="entry name" value="2-SUCCINYL-6-HYDROXY-2,4-CYCLOHEXADIENE-1-CARBOXYLATE SYNTHASE"/>
    <property type="match status" value="1"/>
</dbReference>
<evidence type="ECO:0000256" key="1">
    <source>
        <dbReference type="ARBA" id="ARBA00010088"/>
    </source>
</evidence>
<name>A0AA36II52_9DINO</name>
<accession>A0AA36II52</accession>
<dbReference type="AlphaFoldDB" id="A0AA36II52"/>
<organism evidence="4 5">
    <name type="scientific">Effrenium voratum</name>
    <dbReference type="NCBI Taxonomy" id="2562239"/>
    <lineage>
        <taxon>Eukaryota</taxon>
        <taxon>Sar</taxon>
        <taxon>Alveolata</taxon>
        <taxon>Dinophyceae</taxon>
        <taxon>Suessiales</taxon>
        <taxon>Symbiodiniaceae</taxon>
        <taxon>Effrenium</taxon>
    </lineage>
</organism>
<dbReference type="EMBL" id="CAUJNA010001624">
    <property type="protein sequence ID" value="CAJ1388024.1"/>
    <property type="molecule type" value="Genomic_DNA"/>
</dbReference>
<sequence length="304" mass="33147">MASMALIPRSVRRRPPRSRGFAVLAHKWAPGAATSDAEAQRVVVMLHGILGSKANWNTPARKLQQRISGWRVLQLDHRGHGQSPVPRESEHTLEACAQDVVQTLSSLGIDTARDELVICGHSFGGKVALSLTEALRDQGTPPRMTWTLDSVPGTPAKLSAERQRREQSVSFVLQVLEAVGPAAFPDRAALTEALQAEGLSLALAQWAAQSVRTAGDGVRLSFDMEVIRELYDAYASTCKWHVLEQGDVDIGVVVAGRNKHAWGDENLERLQRAEVTQVTLDAGHNVHVDDLPGLLKALEQTFVE</sequence>
<dbReference type="PANTHER" id="PTHR43248:SF3">
    <property type="entry name" value="AB HYDROLASE-1 DOMAIN-CONTAINING PROTEIN"/>
    <property type="match status" value="1"/>
</dbReference>
<keyword evidence="2" id="KW-0378">Hydrolase</keyword>
<comment type="caution">
    <text evidence="4">The sequence shown here is derived from an EMBL/GenBank/DDBJ whole genome shotgun (WGS) entry which is preliminary data.</text>
</comment>
<protein>
    <recommendedName>
        <fullName evidence="3">AB hydrolase-1 domain-containing protein</fullName>
    </recommendedName>
</protein>
<gene>
    <name evidence="4" type="ORF">EVOR1521_LOCUS13979</name>
</gene>
<dbReference type="InterPro" id="IPR029058">
    <property type="entry name" value="AB_hydrolase_fold"/>
</dbReference>
<dbReference type="Gene3D" id="3.40.50.1820">
    <property type="entry name" value="alpha/beta hydrolase"/>
    <property type="match status" value="1"/>
</dbReference>
<evidence type="ECO:0000313" key="4">
    <source>
        <dbReference type="EMBL" id="CAJ1388024.1"/>
    </source>
</evidence>
<feature type="domain" description="AB hydrolase-1" evidence="3">
    <location>
        <begin position="42"/>
        <end position="134"/>
    </location>
</feature>
<dbReference type="Proteomes" id="UP001178507">
    <property type="component" value="Unassembled WGS sequence"/>
</dbReference>
<evidence type="ECO:0000313" key="5">
    <source>
        <dbReference type="Proteomes" id="UP001178507"/>
    </source>
</evidence>
<dbReference type="Pfam" id="PF00561">
    <property type="entry name" value="Abhydrolase_1"/>
    <property type="match status" value="1"/>
</dbReference>